<evidence type="ECO:0000259" key="3">
    <source>
        <dbReference type="Pfam" id="PF00534"/>
    </source>
</evidence>
<dbReference type="InterPro" id="IPR001296">
    <property type="entry name" value="Glyco_trans_1"/>
</dbReference>
<gene>
    <name evidence="5" type="ORF">F4554_005062</name>
</gene>
<keyword evidence="1" id="KW-0328">Glycosyltransferase</keyword>
<dbReference type="Pfam" id="PF00534">
    <property type="entry name" value="Glycos_transf_1"/>
    <property type="match status" value="1"/>
</dbReference>
<dbReference type="Proteomes" id="UP000579605">
    <property type="component" value="Unassembled WGS sequence"/>
</dbReference>
<organism evidence="5 6">
    <name type="scientific">Actinopolymorpha rutila</name>
    <dbReference type="NCBI Taxonomy" id="446787"/>
    <lineage>
        <taxon>Bacteria</taxon>
        <taxon>Bacillati</taxon>
        <taxon>Actinomycetota</taxon>
        <taxon>Actinomycetes</taxon>
        <taxon>Propionibacteriales</taxon>
        <taxon>Actinopolymorphaceae</taxon>
        <taxon>Actinopolymorpha</taxon>
    </lineage>
</organism>
<evidence type="ECO:0000259" key="4">
    <source>
        <dbReference type="Pfam" id="PF13439"/>
    </source>
</evidence>
<dbReference type="GO" id="GO:1901137">
    <property type="term" value="P:carbohydrate derivative biosynthetic process"/>
    <property type="evidence" value="ECO:0007669"/>
    <property type="project" value="UniProtKB-ARBA"/>
</dbReference>
<feature type="domain" description="Glycosyl transferase family 1" evidence="3">
    <location>
        <begin position="176"/>
        <end position="340"/>
    </location>
</feature>
<evidence type="ECO:0000313" key="6">
    <source>
        <dbReference type="Proteomes" id="UP000579605"/>
    </source>
</evidence>
<dbReference type="CDD" id="cd03801">
    <property type="entry name" value="GT4_PimA-like"/>
    <property type="match status" value="1"/>
</dbReference>
<dbReference type="PANTHER" id="PTHR45947:SF3">
    <property type="entry name" value="SULFOQUINOVOSYL TRANSFERASE SQD2"/>
    <property type="match status" value="1"/>
</dbReference>
<reference evidence="5 6" key="1">
    <citation type="submission" date="2020-07" db="EMBL/GenBank/DDBJ databases">
        <title>Sequencing the genomes of 1000 actinobacteria strains.</title>
        <authorList>
            <person name="Klenk H.-P."/>
        </authorList>
    </citation>
    <scope>NUCLEOTIDE SEQUENCE [LARGE SCALE GENOMIC DNA]</scope>
    <source>
        <strain evidence="5 6">DSM 18448</strain>
    </source>
</reference>
<keyword evidence="6" id="KW-1185">Reference proteome</keyword>
<feature type="domain" description="Glycosyltransferase subfamily 4-like N-terminal" evidence="4">
    <location>
        <begin position="96"/>
        <end position="166"/>
    </location>
</feature>
<protein>
    <submittedName>
        <fullName evidence="5">Glycosyltransferase involved in cell wall biosynthesis</fullName>
    </submittedName>
</protein>
<sequence length="367" mass="38548">MRRTVFVVLPGDIDDPTSPSGGNIYDRRICRGLEDPATAGWSVKELAAPGAWPDPDQEARDGLARRLAALPDGVAVLLDGLVGCAVPDLLAIQANRLRLAMLVHLPLGSEAGLPPRRAAELDALERQALHATRLVVATSPWTARHLADHHGIATSRIQVVTPGTDPAPPARGTDGRSRLLCVGAITRTKGQDLLVEALASLGSSGDTSWTCECVGPLHRDPTQVATVRGSIASHDLHQQVRLEGPRTGDRLAATYAAADLVIVPSRMETYGMVVTEALARGIPVVAADVGGVSSTLGQAPDGGIPGLLVPPGDVPALASALHRWLGDPALRQRLRSSARQSRGILSTWQATSRRMAHVLELLAGEPG</sequence>
<dbReference type="Gene3D" id="3.40.50.2000">
    <property type="entry name" value="Glycogen Phosphorylase B"/>
    <property type="match status" value="2"/>
</dbReference>
<comment type="caution">
    <text evidence="5">The sequence shown here is derived from an EMBL/GenBank/DDBJ whole genome shotgun (WGS) entry which is preliminary data.</text>
</comment>
<proteinExistence type="predicted"/>
<dbReference type="AlphaFoldDB" id="A0A852ZHM4"/>
<name>A0A852ZHM4_9ACTN</name>
<dbReference type="PANTHER" id="PTHR45947">
    <property type="entry name" value="SULFOQUINOVOSYL TRANSFERASE SQD2"/>
    <property type="match status" value="1"/>
</dbReference>
<dbReference type="InterPro" id="IPR028098">
    <property type="entry name" value="Glyco_trans_4-like_N"/>
</dbReference>
<dbReference type="EMBL" id="JACBZH010000001">
    <property type="protein sequence ID" value="NYH92424.1"/>
    <property type="molecule type" value="Genomic_DNA"/>
</dbReference>
<evidence type="ECO:0000256" key="1">
    <source>
        <dbReference type="ARBA" id="ARBA00022676"/>
    </source>
</evidence>
<dbReference type="Pfam" id="PF13439">
    <property type="entry name" value="Glyco_transf_4"/>
    <property type="match status" value="1"/>
</dbReference>
<dbReference type="InterPro" id="IPR050194">
    <property type="entry name" value="Glycosyltransferase_grp1"/>
</dbReference>
<keyword evidence="2 5" id="KW-0808">Transferase</keyword>
<dbReference type="GO" id="GO:0016757">
    <property type="term" value="F:glycosyltransferase activity"/>
    <property type="evidence" value="ECO:0007669"/>
    <property type="project" value="UniProtKB-KW"/>
</dbReference>
<evidence type="ECO:0000313" key="5">
    <source>
        <dbReference type="EMBL" id="NYH92424.1"/>
    </source>
</evidence>
<evidence type="ECO:0000256" key="2">
    <source>
        <dbReference type="ARBA" id="ARBA00022679"/>
    </source>
</evidence>
<dbReference type="SUPFAM" id="SSF53756">
    <property type="entry name" value="UDP-Glycosyltransferase/glycogen phosphorylase"/>
    <property type="match status" value="1"/>
</dbReference>
<dbReference type="RefSeq" id="WP_179789855.1">
    <property type="nucleotide sequence ID" value="NZ_BAAARR010000005.1"/>
</dbReference>
<accession>A0A852ZHM4</accession>